<evidence type="ECO:0000313" key="2">
    <source>
        <dbReference type="EMBL" id="MDL2401648.1"/>
    </source>
</evidence>
<dbReference type="InterPro" id="IPR017792">
    <property type="entry name" value="UAAP1"/>
</dbReference>
<accession>A0ABT7K2K3</accession>
<feature type="domain" description="DUF1989" evidence="1">
    <location>
        <begin position="52"/>
        <end position="215"/>
    </location>
</feature>
<dbReference type="Proteomes" id="UP001172645">
    <property type="component" value="Unassembled WGS sequence"/>
</dbReference>
<dbReference type="Pfam" id="PF09347">
    <property type="entry name" value="DUF1989"/>
    <property type="match status" value="1"/>
</dbReference>
<dbReference type="PANTHER" id="PTHR31527:SF0">
    <property type="entry name" value="RE64534P"/>
    <property type="match status" value="1"/>
</dbReference>
<gene>
    <name evidence="2" type="ORF">PY649_22325</name>
</gene>
<keyword evidence="3" id="KW-1185">Reference proteome</keyword>
<protein>
    <submittedName>
        <fullName evidence="2">DUF1989 domain-containing protein</fullName>
    </submittedName>
</protein>
<dbReference type="EMBL" id="JARFYM010000021">
    <property type="protein sequence ID" value="MDL2401648.1"/>
    <property type="molecule type" value="Genomic_DNA"/>
</dbReference>
<dbReference type="InterPro" id="IPR018959">
    <property type="entry name" value="DUF1989"/>
</dbReference>
<evidence type="ECO:0000313" key="3">
    <source>
        <dbReference type="Proteomes" id="UP001172645"/>
    </source>
</evidence>
<organism evidence="2 3">
    <name type="scientific">Rhizobium mayense</name>
    <dbReference type="NCBI Taxonomy" id="1312184"/>
    <lineage>
        <taxon>Bacteria</taxon>
        <taxon>Pseudomonadati</taxon>
        <taxon>Pseudomonadota</taxon>
        <taxon>Alphaproteobacteria</taxon>
        <taxon>Hyphomicrobiales</taxon>
        <taxon>Rhizobiaceae</taxon>
        <taxon>Rhizobium/Agrobacterium group</taxon>
        <taxon>Rhizobium</taxon>
    </lineage>
</organism>
<name>A0ABT7K2K3_9HYPH</name>
<sequence>MHVKRPAEEIAANRARYEEHQRKGLEFAPKALPGFSALAEPAVDDENIVHREIIPGGWYWATRLGAAELIRISLTHGHSSLAMIAWNADDRSERINLPDTVKVQWTTELSKGRVIFSDMGRIMFSITEDTSGAHDCLVGGSNASSNARYQESNLRDTRDNFVKLAMKAGLDRRDIPAALTFFAPVRVDAEGKFFWNAGLLNGPDYVELRAEMDMIVGFSNCPHPLDPNPLYAPNPVTVTRLAARPAAADDLCRTATVEAVRGFENNLAASL</sequence>
<dbReference type="PANTHER" id="PTHR31527">
    <property type="entry name" value="RE64534P"/>
    <property type="match status" value="1"/>
</dbReference>
<comment type="caution">
    <text evidence="2">The sequence shown here is derived from an EMBL/GenBank/DDBJ whole genome shotgun (WGS) entry which is preliminary data.</text>
</comment>
<reference evidence="2" key="1">
    <citation type="submission" date="2023-06" db="EMBL/GenBank/DDBJ databases">
        <title>Phylogenetic Diversity of Rhizobium strains.</title>
        <authorList>
            <person name="Moura F.T."/>
            <person name="Helene L.C.F."/>
            <person name="Hungria M."/>
        </authorList>
    </citation>
    <scope>NUCLEOTIDE SEQUENCE</scope>
    <source>
        <strain evidence="2">CCGE526</strain>
    </source>
</reference>
<dbReference type="RefSeq" id="WP_285870890.1">
    <property type="nucleotide sequence ID" value="NZ_JARFYM010000021.1"/>
</dbReference>
<proteinExistence type="predicted"/>
<evidence type="ECO:0000259" key="1">
    <source>
        <dbReference type="Pfam" id="PF09347"/>
    </source>
</evidence>
<dbReference type="NCBIfam" id="TIGR03425">
    <property type="entry name" value="urea_degr_2"/>
    <property type="match status" value="1"/>
</dbReference>